<proteinExistence type="predicted"/>
<dbReference type="Proteomes" id="UP000030693">
    <property type="component" value="Unassembled WGS sequence"/>
</dbReference>
<sequence>MMLARSASRMLVVGPARSAPVRGLASVATAATNTDASAPKATPEISPEVVAETVPDAAADPAVLQKRSLEVYRKVQRLARECSVEHNREGRNLRDYLIDEIPVLARDAAAAVRAPPSANPPTAEHVLSSAEREAAALERLVSNHYQQMFTRDPMCEVYNLRSSTRSFLLNNDFIKEFDESPPGFIDRTLGHYRTKRKFEQLRALRARNIEILRKAEADGEDTIAVATRLLQEARMTDK</sequence>
<dbReference type="RefSeq" id="XP_009492567.1">
    <property type="nucleotide sequence ID" value="XM_009494292.1"/>
</dbReference>
<evidence type="ECO:0000313" key="1">
    <source>
        <dbReference type="EMBL" id="KCV72866.1"/>
    </source>
</evidence>
<dbReference type="AlphaFoldDB" id="A0A058ZFY6"/>
<accession>A0A058ZFY6</accession>
<gene>
    <name evidence="1" type="ORF">H696_00439</name>
</gene>
<dbReference type="GeneID" id="20525164"/>
<organism evidence="1">
    <name type="scientific">Fonticula alba</name>
    <name type="common">Slime mold</name>
    <dbReference type="NCBI Taxonomy" id="691883"/>
    <lineage>
        <taxon>Eukaryota</taxon>
        <taxon>Rotosphaerida</taxon>
        <taxon>Fonticulaceae</taxon>
        <taxon>Fonticula</taxon>
    </lineage>
</organism>
<name>A0A058ZFY6_FONAL</name>
<protein>
    <submittedName>
        <fullName evidence="1">Uncharacterized protein</fullName>
    </submittedName>
</protein>
<dbReference type="EMBL" id="KB932201">
    <property type="protein sequence ID" value="KCV72866.1"/>
    <property type="molecule type" value="Genomic_DNA"/>
</dbReference>
<reference evidence="1" key="1">
    <citation type="submission" date="2013-04" db="EMBL/GenBank/DDBJ databases">
        <title>The Genome Sequence of Fonticula alba ATCC 38817.</title>
        <authorList>
            <consortium name="The Broad Institute Genomics Platform"/>
            <person name="Russ C."/>
            <person name="Cuomo C."/>
            <person name="Burger G."/>
            <person name="Gray M.W."/>
            <person name="Holland P.W.H."/>
            <person name="King N."/>
            <person name="Lang F.B.F."/>
            <person name="Roger A.J."/>
            <person name="Ruiz-Trillo I."/>
            <person name="Brown M."/>
            <person name="Walker B."/>
            <person name="Young S."/>
            <person name="Zeng Q."/>
            <person name="Gargeya S."/>
            <person name="Fitzgerald M."/>
            <person name="Haas B."/>
            <person name="Abouelleil A."/>
            <person name="Allen A.W."/>
            <person name="Alvarado L."/>
            <person name="Arachchi H.M."/>
            <person name="Berlin A.M."/>
            <person name="Chapman S.B."/>
            <person name="Gainer-Dewar J."/>
            <person name="Goldberg J."/>
            <person name="Griggs A."/>
            <person name="Gujja S."/>
            <person name="Hansen M."/>
            <person name="Howarth C."/>
            <person name="Imamovic A."/>
            <person name="Ireland A."/>
            <person name="Larimer J."/>
            <person name="McCowan C."/>
            <person name="Murphy C."/>
            <person name="Pearson M."/>
            <person name="Poon T.W."/>
            <person name="Priest M."/>
            <person name="Roberts A."/>
            <person name="Saif S."/>
            <person name="Shea T."/>
            <person name="Sisk P."/>
            <person name="Sykes S."/>
            <person name="Wortman J."/>
            <person name="Nusbaum C."/>
            <person name="Birren B."/>
        </authorList>
    </citation>
    <scope>NUCLEOTIDE SEQUENCE [LARGE SCALE GENOMIC DNA]</scope>
    <source>
        <strain evidence="1">ATCC 38817</strain>
    </source>
</reference>
<evidence type="ECO:0000313" key="2">
    <source>
        <dbReference type="Proteomes" id="UP000030693"/>
    </source>
</evidence>
<keyword evidence="2" id="KW-1185">Reference proteome</keyword>